<evidence type="ECO:0000313" key="4">
    <source>
        <dbReference type="EMBL" id="KAF0533399.1"/>
    </source>
</evidence>
<protein>
    <submittedName>
        <fullName evidence="4">tRNA uridine 5-carboxymethylaminomethyl modification enzyme</fullName>
    </submittedName>
</protein>
<dbReference type="InterPro" id="IPR038446">
    <property type="entry name" value="CEBP_ZZ_sf"/>
</dbReference>
<feature type="compositionally biased region" description="Polar residues" evidence="2">
    <location>
        <begin position="160"/>
        <end position="170"/>
    </location>
</feature>
<reference evidence="4 5" key="1">
    <citation type="journal article" date="2019" name="Environ. Microbiol.">
        <title>At the nexus of three kingdoms: the genome of the mycorrhizal fungus Gigaspora margarita provides insights into plant, endobacterial and fungal interactions.</title>
        <authorList>
            <person name="Venice F."/>
            <person name="Ghignone S."/>
            <person name="Salvioli di Fossalunga A."/>
            <person name="Amselem J."/>
            <person name="Novero M."/>
            <person name="Xianan X."/>
            <person name="Sedzielewska Toro K."/>
            <person name="Morin E."/>
            <person name="Lipzen A."/>
            <person name="Grigoriev I.V."/>
            <person name="Henrissat B."/>
            <person name="Martin F.M."/>
            <person name="Bonfante P."/>
        </authorList>
    </citation>
    <scope>NUCLEOTIDE SEQUENCE [LARGE SCALE GENOMIC DNA]</scope>
    <source>
        <strain evidence="4 5">BEG34</strain>
    </source>
</reference>
<feature type="compositionally biased region" description="Polar residues" evidence="2">
    <location>
        <begin position="192"/>
        <end position="209"/>
    </location>
</feature>
<evidence type="ECO:0000256" key="2">
    <source>
        <dbReference type="SAM" id="MobiDB-lite"/>
    </source>
</evidence>
<evidence type="ECO:0000256" key="1">
    <source>
        <dbReference type="PROSITE-ProRule" id="PRU00024"/>
    </source>
</evidence>
<proteinExistence type="predicted"/>
<keyword evidence="5" id="KW-1185">Reference proteome</keyword>
<dbReference type="InterPro" id="IPR057668">
    <property type="entry name" value="E2_Ub-conjug_enz_C"/>
</dbReference>
<keyword evidence="1" id="KW-0862">Zinc</keyword>
<feature type="region of interest" description="Disordered" evidence="2">
    <location>
        <begin position="294"/>
        <end position="330"/>
    </location>
</feature>
<evidence type="ECO:0000259" key="3">
    <source>
        <dbReference type="PROSITE" id="PS50119"/>
    </source>
</evidence>
<dbReference type="EMBL" id="WTPW01000220">
    <property type="protein sequence ID" value="KAF0533399.1"/>
    <property type="molecule type" value="Genomic_DNA"/>
</dbReference>
<feature type="region of interest" description="Disordered" evidence="2">
    <location>
        <begin position="102"/>
        <end position="234"/>
    </location>
</feature>
<dbReference type="PROSITE" id="PS50119">
    <property type="entry name" value="ZF_BBOX"/>
    <property type="match status" value="1"/>
</dbReference>
<accession>A0A8H4EQB6</accession>
<feature type="compositionally biased region" description="Basic and acidic residues" evidence="2">
    <location>
        <begin position="216"/>
        <end position="225"/>
    </location>
</feature>
<dbReference type="Pfam" id="PF22586">
    <property type="entry name" value="ANCHR-like_BBOX"/>
    <property type="match status" value="1"/>
</dbReference>
<keyword evidence="1" id="KW-0863">Zinc-finger</keyword>
<feature type="compositionally biased region" description="Basic and acidic residues" evidence="2">
    <location>
        <begin position="138"/>
        <end position="159"/>
    </location>
</feature>
<dbReference type="InterPro" id="IPR000315">
    <property type="entry name" value="Znf_B-box"/>
</dbReference>
<dbReference type="Pfam" id="PF09418">
    <property type="entry name" value="DUF2009"/>
    <property type="match status" value="1"/>
</dbReference>
<organism evidence="4 5">
    <name type="scientific">Gigaspora margarita</name>
    <dbReference type="NCBI Taxonomy" id="4874"/>
    <lineage>
        <taxon>Eukaryota</taxon>
        <taxon>Fungi</taxon>
        <taxon>Fungi incertae sedis</taxon>
        <taxon>Mucoromycota</taxon>
        <taxon>Glomeromycotina</taxon>
        <taxon>Glomeromycetes</taxon>
        <taxon>Diversisporales</taxon>
        <taxon>Gigasporaceae</taxon>
        <taxon>Gigaspora</taxon>
    </lineage>
</organism>
<feature type="compositionally biased region" description="Basic and acidic residues" evidence="2">
    <location>
        <begin position="80"/>
        <end position="89"/>
    </location>
</feature>
<dbReference type="PANTHER" id="PTHR31560">
    <property type="entry name" value="UPF0652 PROTEIN C16A11.03C-RELATED"/>
    <property type="match status" value="1"/>
</dbReference>
<dbReference type="InterPro" id="IPR018553">
    <property type="entry name" value="E2_Ub-conjug_enz"/>
</dbReference>
<dbReference type="AlphaFoldDB" id="A0A8H4EQB6"/>
<sequence length="819" mass="94118">MCVYIYLGKKKKNSQLRSFRSFSVSNMSQESENNSGYNPNPIHDDHYRDPPSLTHTDSQISQASTITGMDQYMGNEDDDESHKDINTNSDKELDNLLNQASVSSYHQPRTSDNEENHKKKSSKKREEEEGEEEGDNDESNKNYSKRENDRSYYDDENHRSLINGSQQPFYGNNGIFNHDNHDEPAEDVEMINNGSSRYESDSESGPQSSKRIKRKKLDEILRREDGETDMDDETMTDADQELEQETVFPPIQEGLCVECRDQDSLFFCEQCNEEFCEVCFAMIHRTGSRRIHTKKNLKNEQSSDALGNSSKGVEPVSQKPSNGYTSFEEAPFDDSDIESKMTSFGSSRDDMAFGKRLVERSKYIPLRLNMEERKLLRLLEAALNVSEYTDKIDILSPYSKKNRIVQQIKELCSILSGLVVASDYKKGQEMFANKSYEENEEFYQNIFEIGRRHKIMNPEKMRDAYGKLMYMLMDSMLPDVQTMLSFNLVKPIKTVHSFLEERNGLDVLYDEKVAIATREIKPEGKSRHQINSEIRQKERAVEFLSHRYDNHKLSSDEIKTCLYSIGDNNSYLRANRDCCDRMLKNLIDHFHPRKVEDGYSLAIRSGSNGARLTHNHEMQYCYANQTLSLWSEIQNEMFMLWFLADQDMLSESNIYRLRDTGQGLNRVQNCPAVSKAMHTILHRAQQKAGHWVGSSVIHLGDKNVPNALMFIDKYNQVSRILNPILICLDNIEPLVAKNSGIRSYISSSFGGVEELTKKILADFFRYAFDGSGADNFFDAGSCIDGRLTSAWNWCSLIEKKAYFPVFLLTGFVGFDGEGF</sequence>
<dbReference type="PANTHER" id="PTHR31560:SF0">
    <property type="entry name" value="UPF0652 PROTEIN C22H10.08"/>
    <property type="match status" value="1"/>
</dbReference>
<feature type="compositionally biased region" description="Acidic residues" evidence="2">
    <location>
        <begin position="128"/>
        <end position="137"/>
    </location>
</feature>
<feature type="region of interest" description="Disordered" evidence="2">
    <location>
        <begin position="70"/>
        <end position="89"/>
    </location>
</feature>
<comment type="caution">
    <text evidence="4">The sequence shown here is derived from an EMBL/GenBank/DDBJ whole genome shotgun (WGS) entry which is preliminary data.</text>
</comment>
<feature type="compositionally biased region" description="Polar residues" evidence="2">
    <location>
        <begin position="299"/>
        <end position="311"/>
    </location>
</feature>
<dbReference type="GO" id="GO:0008270">
    <property type="term" value="F:zinc ion binding"/>
    <property type="evidence" value="ECO:0007669"/>
    <property type="project" value="UniProtKB-KW"/>
</dbReference>
<dbReference type="Proteomes" id="UP000439903">
    <property type="component" value="Unassembled WGS sequence"/>
</dbReference>
<dbReference type="OrthoDB" id="406045at2759"/>
<name>A0A8H4EQB6_GIGMA</name>
<feature type="region of interest" description="Disordered" evidence="2">
    <location>
        <begin position="27"/>
        <end position="61"/>
    </location>
</feature>
<keyword evidence="1" id="KW-0479">Metal-binding</keyword>
<feature type="domain" description="B box-type" evidence="3">
    <location>
        <begin position="251"/>
        <end position="297"/>
    </location>
</feature>
<dbReference type="Gene3D" id="4.10.640.40">
    <property type="entry name" value="Cytoplasmic polyadenylation element-binding protein, ZZ domain"/>
    <property type="match status" value="1"/>
</dbReference>
<gene>
    <name evidence="4" type="ORF">F8M41_010535</name>
</gene>
<evidence type="ECO:0000313" key="5">
    <source>
        <dbReference type="Proteomes" id="UP000439903"/>
    </source>
</evidence>
<feature type="compositionally biased region" description="Polar residues" evidence="2">
    <location>
        <begin position="27"/>
        <end position="38"/>
    </location>
</feature>